<dbReference type="AlphaFoldDB" id="A0A553ZVB0"/>
<comment type="caution">
    <text evidence="4">The sequence shown here is derived from an EMBL/GenBank/DDBJ whole genome shotgun (WGS) entry which is preliminary data.</text>
</comment>
<dbReference type="SUPFAM" id="SSF52540">
    <property type="entry name" value="P-loop containing nucleoside triphosphate hydrolases"/>
    <property type="match status" value="1"/>
</dbReference>
<reference evidence="4 5" key="1">
    <citation type="submission" date="2019-07" db="EMBL/GenBank/DDBJ databases">
        <authorList>
            <person name="Park Y.J."/>
            <person name="Jeong S.E."/>
            <person name="Jung H.S."/>
        </authorList>
    </citation>
    <scope>NUCLEOTIDE SEQUENCE [LARGE SCALE GENOMIC DNA]</scope>
    <source>
        <strain evidence="5">P16(2019)</strain>
    </source>
</reference>
<evidence type="ECO:0000256" key="2">
    <source>
        <dbReference type="ARBA" id="ARBA00022840"/>
    </source>
</evidence>
<keyword evidence="5" id="KW-1185">Reference proteome</keyword>
<evidence type="ECO:0000313" key="4">
    <source>
        <dbReference type="EMBL" id="TSB45399.1"/>
    </source>
</evidence>
<gene>
    <name evidence="4" type="primary">spoIIIAA</name>
    <name evidence="4" type="ORF">FN960_17045</name>
</gene>
<protein>
    <submittedName>
        <fullName evidence="4">Stage III sporulation protein AA</fullName>
    </submittedName>
</protein>
<dbReference type="PANTHER" id="PTHR20953">
    <property type="entry name" value="KINASE-RELATED"/>
    <property type="match status" value="1"/>
</dbReference>
<dbReference type="Pfam" id="PF19568">
    <property type="entry name" value="Spore_III_AA"/>
    <property type="match status" value="1"/>
</dbReference>
<dbReference type="SMART" id="SM00382">
    <property type="entry name" value="AAA"/>
    <property type="match status" value="1"/>
</dbReference>
<dbReference type="InterPro" id="IPR003593">
    <property type="entry name" value="AAA+_ATPase"/>
</dbReference>
<feature type="domain" description="AAA+ ATPase" evidence="3">
    <location>
        <begin position="142"/>
        <end position="281"/>
    </location>
</feature>
<dbReference type="Gene3D" id="3.40.50.300">
    <property type="entry name" value="P-loop containing nucleotide triphosphate hydrolases"/>
    <property type="match status" value="1"/>
</dbReference>
<dbReference type="InterPro" id="IPR014217">
    <property type="entry name" value="Spore_III_AA"/>
</dbReference>
<keyword evidence="2" id="KW-0067">ATP-binding</keyword>
<evidence type="ECO:0000313" key="5">
    <source>
        <dbReference type="Proteomes" id="UP000318521"/>
    </source>
</evidence>
<sequence length="311" mass="34230">MNKDVLSVLPPTISDILLSFPDEVKGQIEEIRIRVLRPLEVIASGSPLYPSVKGAGEYIVQKDDARFILNQLSQYSLYAFEEELKRGFITLKGGHRVGLAGKVILEKGEVKTLRDISSFNIRVARQTLGAAEPLISKLYDNGWKNSLLIGPPQSGKTTLLRDLARIISTGFPSKQIQPMKIGIVDERSEIAASIKGVPQHQLGKRVDVLDACPKAEGMMMMIRSMSPEVLIVDEIGRVEDCLAVREAIHAGVRVISTAHGTSLEEVAARPALRTLFEENAFERCVELIRGSKPGSVKQVRTIGKRVTVKIQ</sequence>
<name>A0A553ZVB0_9BACI</name>
<dbReference type="GO" id="GO:0005524">
    <property type="term" value="F:ATP binding"/>
    <property type="evidence" value="ECO:0007669"/>
    <property type="project" value="UniProtKB-KW"/>
</dbReference>
<dbReference type="RefSeq" id="WP_143850059.1">
    <property type="nucleotide sequence ID" value="NZ_VLXZ01000012.1"/>
</dbReference>
<dbReference type="InterPro" id="IPR045735">
    <property type="entry name" value="Spore_III_AA_AAA+_ATPase"/>
</dbReference>
<dbReference type="NCBIfam" id="TIGR02858">
    <property type="entry name" value="spore_III_AA"/>
    <property type="match status" value="1"/>
</dbReference>
<dbReference type="OrthoDB" id="9768243at2"/>
<dbReference type="InterPro" id="IPR027417">
    <property type="entry name" value="P-loop_NTPase"/>
</dbReference>
<dbReference type="PANTHER" id="PTHR20953:SF3">
    <property type="entry name" value="P-LOOP CONTAINING NUCLEOSIDE TRIPHOSPHATE HYDROLASES SUPERFAMILY PROTEIN"/>
    <property type="match status" value="1"/>
</dbReference>
<proteinExistence type="predicted"/>
<evidence type="ECO:0000256" key="1">
    <source>
        <dbReference type="ARBA" id="ARBA00022741"/>
    </source>
</evidence>
<dbReference type="EMBL" id="VLXZ01000012">
    <property type="protein sequence ID" value="TSB45399.1"/>
    <property type="molecule type" value="Genomic_DNA"/>
</dbReference>
<evidence type="ECO:0000259" key="3">
    <source>
        <dbReference type="SMART" id="SM00382"/>
    </source>
</evidence>
<accession>A0A553ZVB0</accession>
<organism evidence="4 5">
    <name type="scientific">Alkalicoccobacillus porphyridii</name>
    <dbReference type="NCBI Taxonomy" id="2597270"/>
    <lineage>
        <taxon>Bacteria</taxon>
        <taxon>Bacillati</taxon>
        <taxon>Bacillota</taxon>
        <taxon>Bacilli</taxon>
        <taxon>Bacillales</taxon>
        <taxon>Bacillaceae</taxon>
        <taxon>Alkalicoccobacillus</taxon>
    </lineage>
</organism>
<keyword evidence="1" id="KW-0547">Nucleotide-binding</keyword>
<dbReference type="Proteomes" id="UP000318521">
    <property type="component" value="Unassembled WGS sequence"/>
</dbReference>